<evidence type="ECO:0008006" key="4">
    <source>
        <dbReference type="Google" id="ProtNLM"/>
    </source>
</evidence>
<dbReference type="PANTHER" id="PTHR33219">
    <property type="entry name" value="YLMG HOMOLOG PROTEIN 2, CHLOROPLASTIC"/>
    <property type="match status" value="1"/>
</dbReference>
<evidence type="ECO:0000313" key="3">
    <source>
        <dbReference type="EMBL" id="AAZ48614.1"/>
    </source>
</evidence>
<comment type="similarity">
    <text evidence="1">Belongs to the YggT family.</text>
</comment>
<dbReference type="OrthoDB" id="9806665at2"/>
<dbReference type="STRING" id="159087.Daro_3886"/>
<evidence type="ECO:0000256" key="1">
    <source>
        <dbReference type="ARBA" id="ARBA00010894"/>
    </source>
</evidence>
<reference evidence="3" key="1">
    <citation type="submission" date="2005-08" db="EMBL/GenBank/DDBJ databases">
        <title>Complete sequence of Dechloromonas aromatica RCB.</title>
        <authorList>
            <person name="Salinero K.K."/>
            <person name="Copeland A."/>
            <person name="Lucas S."/>
            <person name="Lapidus A."/>
            <person name="Barry K."/>
            <person name="Detter J.C."/>
            <person name="Glavina T."/>
            <person name="Hammon N."/>
            <person name="Israni S."/>
            <person name="Pitluck S."/>
            <person name="Di Bartolo G."/>
            <person name="Trong S."/>
            <person name="Schmutz J."/>
            <person name="Larimer F."/>
            <person name="Land M."/>
            <person name="Ivanova N."/>
            <person name="Richardson P."/>
        </authorList>
    </citation>
    <scope>NUCLEOTIDE SEQUENCE</scope>
    <source>
        <strain evidence="3">RCB</strain>
    </source>
</reference>
<keyword evidence="2" id="KW-1133">Transmembrane helix</keyword>
<dbReference type="AlphaFoldDB" id="Q478W7"/>
<gene>
    <name evidence="3" type="ordered locus">Daro_3886</name>
</gene>
<keyword evidence="2" id="KW-0812">Transmembrane</keyword>
<dbReference type="EMBL" id="CP000089">
    <property type="protein sequence ID" value="AAZ48614.1"/>
    <property type="molecule type" value="Genomic_DNA"/>
</dbReference>
<keyword evidence="2" id="KW-0472">Membrane</keyword>
<dbReference type="Pfam" id="PF02325">
    <property type="entry name" value="CCB3_YggT"/>
    <property type="match status" value="2"/>
</dbReference>
<name>Q478W7_DECAR</name>
<accession>Q478W7</accession>
<proteinExistence type="inferred from homology"/>
<dbReference type="PANTHER" id="PTHR33219:SF14">
    <property type="entry name" value="PROTEIN COFACTOR ASSEMBLY OF COMPLEX C SUBUNIT B CCB3, CHLOROPLASTIC-RELATED"/>
    <property type="match status" value="1"/>
</dbReference>
<dbReference type="KEGG" id="dar:Daro_3886"/>
<sequence length="177" mass="19262">MQAIAFLLDAVVSFFCTLFLLRFMMQAMRVSFAGQIGDFVVKLTNWAVKPLRRIIPGAGGFDWASLIAALGAQLLLSVLLIGLAGPAMNADPGSIALMVQWFAMRALLRLTVYILIGALILQAVLSWINPYSPLAAPAYQLTRPILDPIRRIIPTISGIDLSPLVAILLLQALLMFL</sequence>
<feature type="transmembrane region" description="Helical" evidence="2">
    <location>
        <begin position="152"/>
        <end position="176"/>
    </location>
</feature>
<evidence type="ECO:0000256" key="2">
    <source>
        <dbReference type="SAM" id="Phobius"/>
    </source>
</evidence>
<feature type="transmembrane region" description="Helical" evidence="2">
    <location>
        <begin position="63"/>
        <end position="85"/>
    </location>
</feature>
<dbReference type="GO" id="GO:0016020">
    <property type="term" value="C:membrane"/>
    <property type="evidence" value="ECO:0007669"/>
    <property type="project" value="InterPro"/>
</dbReference>
<feature type="transmembrane region" description="Helical" evidence="2">
    <location>
        <begin position="106"/>
        <end position="128"/>
    </location>
</feature>
<dbReference type="eggNOG" id="COG0762">
    <property type="taxonomic scope" value="Bacteria"/>
</dbReference>
<dbReference type="InterPro" id="IPR003425">
    <property type="entry name" value="CCB3/YggT"/>
</dbReference>
<dbReference type="HOGENOM" id="CLU_089905_0_1_4"/>
<protein>
    <recommendedName>
        <fullName evidence="4">YggT family protein</fullName>
    </recommendedName>
</protein>
<organism evidence="3">
    <name type="scientific">Dechloromonas aromatica (strain RCB)</name>
    <dbReference type="NCBI Taxonomy" id="159087"/>
    <lineage>
        <taxon>Bacteria</taxon>
        <taxon>Pseudomonadati</taxon>
        <taxon>Pseudomonadota</taxon>
        <taxon>Betaproteobacteria</taxon>
        <taxon>Rhodocyclales</taxon>
        <taxon>Azonexaceae</taxon>
        <taxon>Dechloromonas</taxon>
    </lineage>
</organism>